<reference evidence="3" key="1">
    <citation type="submission" date="2013-10" db="EMBL/GenBank/DDBJ databases">
        <title>Genomic analysis of the causative agents of coccidiosis in chickens.</title>
        <authorList>
            <person name="Reid A.J."/>
            <person name="Blake D."/>
            <person name="Billington K."/>
            <person name="Browne H."/>
            <person name="Dunn M."/>
            <person name="Hung S."/>
            <person name="Kawahara F."/>
            <person name="Miranda-Saavedra D."/>
            <person name="Mourier T."/>
            <person name="Nagra H."/>
            <person name="Otto T.D."/>
            <person name="Rawlings N."/>
            <person name="Sanchez A."/>
            <person name="Sanders M."/>
            <person name="Subramaniam C."/>
            <person name="Tay Y."/>
            <person name="Dear P."/>
            <person name="Doerig C."/>
            <person name="Gruber A."/>
            <person name="Parkinson J."/>
            <person name="Shirley M."/>
            <person name="Wan K.L."/>
            <person name="Berriman M."/>
            <person name="Tomley F."/>
            <person name="Pain A."/>
        </authorList>
    </citation>
    <scope>NUCLEOTIDE SEQUENCE [LARGE SCALE GENOMIC DNA]</scope>
    <source>
        <strain evidence="3">Houghton</strain>
    </source>
</reference>
<feature type="region of interest" description="Disordered" evidence="1">
    <location>
        <begin position="557"/>
        <end position="600"/>
    </location>
</feature>
<organism evidence="3 4">
    <name type="scientific">Eimeria tenella</name>
    <name type="common">Coccidian parasite</name>
    <dbReference type="NCBI Taxonomy" id="5802"/>
    <lineage>
        <taxon>Eukaryota</taxon>
        <taxon>Sar</taxon>
        <taxon>Alveolata</taxon>
        <taxon>Apicomplexa</taxon>
        <taxon>Conoidasida</taxon>
        <taxon>Coccidia</taxon>
        <taxon>Eucoccidiorida</taxon>
        <taxon>Eimeriorina</taxon>
        <taxon>Eimeriidae</taxon>
        <taxon>Eimeria</taxon>
    </lineage>
</organism>
<dbReference type="Proteomes" id="UP000030747">
    <property type="component" value="Unassembled WGS sequence"/>
</dbReference>
<name>U6KPK1_EIMTE</name>
<reference evidence="3" key="2">
    <citation type="submission" date="2013-10" db="EMBL/GenBank/DDBJ databases">
        <authorList>
            <person name="Aslett M."/>
        </authorList>
    </citation>
    <scope>NUCLEOTIDE SEQUENCE [LARGE SCALE GENOMIC DNA]</scope>
    <source>
        <strain evidence="3">Houghton</strain>
    </source>
</reference>
<sequence>MLLWALALVGCMGMSVEADGVLAASKGAESAATLTPLHLTFHGSRLSGESQSEPVAEGSTKKEKGLHKLKWPNAKKILVKPPSRSNSREAIESSEESEVETDAEHSPTAGDKKRKLRLGLKVAALGKKLRRRRPTPRDTGKKEQNEVYESVEAATADGDSCLHAVAQAVLPQRTAFFPHELQSVRQGLALYSAAVKTLEELKQSTGISSPPKPGSTVKLLDGYLHLGEPVFTVEAVEGSKASLGGIDKTVNVEKVVLAADSVEVAFVDTALNGSWQSVEKEDAEMLSRLLDFAKHNGYAEALETGRKTGNFSGLAKALADKSSVTETLQVVLAHHALPGCLSLNHANLMMQPSLLLARLLERHTAGSPLVGPVNEEIADNQLTRAYVAPKATPMRDVQKQPGLGTQCLAGIYFELGLQAAGVETLSCHLRWKQEHNAKGRQGYNPASHTFSQVMRSACIVGPSKKSQAGLLPPGSLSDCDFTCLTKASLRKSWANKETEQNRRKYRLNSHFLKMGDALRMTTRYSYDEIVELDQKVAAAWLTGRHLLAASEKQTAKLEAGSVSRAENQALPSSTEEHYSRSSTTNLSQPTTELAETLAPSESESAALLQDGWKRLKNDSSQLETPETLRSFVTGGSINVNAMNLLSTANICKNLLTSELSNPTLFALSVLANLRGYINDSEAGLSSSKKQRKLAKGSDVFAALFRFLSCGLEGDLLPPLFAPFASAALQIGAFLRVELEESTALPWERVVQTMGDGVFTTKAYVKAVNHLRKKAASFIEKFTPCTAEVDDATDLLMLPQSSKRKTGLRKRLEKLSKKARGKKRRANREMCETSAELQQLARMLVVWWVLGPSPQISNEEASLQPSTTADTFSGARLVFASLLFNNGHDQAKIGMELIKAQCKMNKFDVPVGWAIGAKKGAAAPQQVTFKDISSDINASLMYLESQAGLRDIPDWVLPLKASQQFADACSRQKVVSLADLASTDAASMILMGYQCIKLQDEGVKLISSVFGKASTKVDKGYRHVLFQFLEGINAWRVSNGTSGLSQAFGKFASSSQEAEQQAALAEWNGDFPSVACNWKRSKRAQKAMVKKATSI</sequence>
<dbReference type="VEuPathDB" id="ToxoDB:ETH2_1470100"/>
<feature type="compositionally biased region" description="Polar residues" evidence="1">
    <location>
        <begin position="564"/>
        <end position="573"/>
    </location>
</feature>
<dbReference type="EMBL" id="HG673756">
    <property type="protein sequence ID" value="CDJ37343.1"/>
    <property type="molecule type" value="Genomic_DNA"/>
</dbReference>
<feature type="compositionally biased region" description="Acidic residues" evidence="1">
    <location>
        <begin position="92"/>
        <end position="101"/>
    </location>
</feature>
<accession>U6KPK1</accession>
<dbReference type="OrthoDB" id="346126at2759"/>
<feature type="compositionally biased region" description="Polar residues" evidence="1">
    <location>
        <begin position="580"/>
        <end position="600"/>
    </location>
</feature>
<proteinExistence type="predicted"/>
<evidence type="ECO:0000256" key="1">
    <source>
        <dbReference type="SAM" id="MobiDB-lite"/>
    </source>
</evidence>
<dbReference type="OMA" id="FLEMFTP"/>
<evidence type="ECO:0000313" key="3">
    <source>
        <dbReference type="EMBL" id="CDJ37343.1"/>
    </source>
</evidence>
<dbReference type="VEuPathDB" id="ToxoDB:ETH_00006410"/>
<gene>
    <name evidence="3" type="ORF">ETH_00006410</name>
</gene>
<feature type="compositionally biased region" description="Basic and acidic residues" evidence="1">
    <location>
        <begin position="135"/>
        <end position="145"/>
    </location>
</feature>
<keyword evidence="2" id="KW-0732">Signal</keyword>
<evidence type="ECO:0000256" key="2">
    <source>
        <dbReference type="SAM" id="SignalP"/>
    </source>
</evidence>
<keyword evidence="4" id="KW-1185">Reference proteome</keyword>
<dbReference type="RefSeq" id="XP_013228181.1">
    <property type="nucleotide sequence ID" value="XM_013372727.1"/>
</dbReference>
<feature type="region of interest" description="Disordered" evidence="1">
    <location>
        <begin position="44"/>
        <end position="147"/>
    </location>
</feature>
<feature type="chain" id="PRO_5004671753" evidence="2">
    <location>
        <begin position="19"/>
        <end position="1094"/>
    </location>
</feature>
<dbReference type="AlphaFoldDB" id="U6KPK1"/>
<feature type="signal peptide" evidence="2">
    <location>
        <begin position="1"/>
        <end position="18"/>
    </location>
</feature>
<dbReference type="GeneID" id="25250487"/>
<protein>
    <submittedName>
        <fullName evidence="3">Uncharacterized protein</fullName>
    </submittedName>
</protein>
<evidence type="ECO:0000313" key="4">
    <source>
        <dbReference type="Proteomes" id="UP000030747"/>
    </source>
</evidence>